<proteinExistence type="predicted"/>
<dbReference type="STRING" id="626937.HMPREF3293_01683"/>
<gene>
    <name evidence="1" type="ORF">HMPREF3293_01683</name>
</gene>
<evidence type="ECO:0000313" key="2">
    <source>
        <dbReference type="Proteomes" id="UP000070366"/>
    </source>
</evidence>
<keyword evidence="2" id="KW-1185">Reference proteome</keyword>
<organism evidence="1 2">
    <name type="scientific">Christensenella minuta</name>
    <dbReference type="NCBI Taxonomy" id="626937"/>
    <lineage>
        <taxon>Bacteria</taxon>
        <taxon>Bacillati</taxon>
        <taxon>Bacillota</taxon>
        <taxon>Clostridia</taxon>
        <taxon>Christensenellales</taxon>
        <taxon>Christensenellaceae</taxon>
        <taxon>Christensenella</taxon>
    </lineage>
</organism>
<comment type="caution">
    <text evidence="1">The sequence shown here is derived from an EMBL/GenBank/DDBJ whole genome shotgun (WGS) entry which is preliminary data.</text>
</comment>
<dbReference type="KEGG" id="cmiu:B1H56_11195"/>
<reference evidence="1 2" key="1">
    <citation type="submission" date="2016-02" db="EMBL/GenBank/DDBJ databases">
        <authorList>
            <person name="Wen L."/>
            <person name="He K."/>
            <person name="Yang H."/>
        </authorList>
    </citation>
    <scope>NUCLEOTIDE SEQUENCE [LARGE SCALE GENOMIC DNA]</scope>
    <source>
        <strain evidence="1 2">DSM 22607</strain>
    </source>
</reference>
<dbReference type="AlphaFoldDB" id="A0A136Q476"/>
<name>A0A136Q476_9FIRM</name>
<dbReference type="EMBL" id="LSZW01000061">
    <property type="protein sequence ID" value="KXK65469.1"/>
    <property type="molecule type" value="Genomic_DNA"/>
</dbReference>
<sequence>MVDEKKVFCFWESFKKIKILDIVAKLWKKGKERERHPNIYGRKGKEIRSESCLRAVFTLTLDSKNYIIIIVFLSEKMWRLQVKNDGAAALYYM</sequence>
<dbReference type="RefSeq" id="WP_066519763.1">
    <property type="nucleotide sequence ID" value="NZ_CABMOF010000002.1"/>
</dbReference>
<evidence type="ECO:0000313" key="1">
    <source>
        <dbReference type="EMBL" id="KXK65469.1"/>
    </source>
</evidence>
<protein>
    <submittedName>
        <fullName evidence="1">Uncharacterized protein</fullName>
    </submittedName>
</protein>
<accession>A0A136Q476</accession>
<dbReference type="Proteomes" id="UP000070366">
    <property type="component" value="Unassembled WGS sequence"/>
</dbReference>